<dbReference type="InterPro" id="IPR004358">
    <property type="entry name" value="Sig_transdc_His_kin-like_C"/>
</dbReference>
<feature type="coiled-coil region" evidence="19">
    <location>
        <begin position="322"/>
        <end position="349"/>
    </location>
</feature>
<evidence type="ECO:0000256" key="8">
    <source>
        <dbReference type="ARBA" id="ARBA00022553"/>
    </source>
</evidence>
<evidence type="ECO:0000259" key="21">
    <source>
        <dbReference type="PROSITE" id="PS50112"/>
    </source>
</evidence>
<feature type="domain" description="Histidine kinase" evidence="20">
    <location>
        <begin position="350"/>
        <end position="541"/>
    </location>
</feature>
<keyword evidence="6" id="KW-0004">4Fe-4S</keyword>
<dbReference type="RefSeq" id="WP_245095482.1">
    <property type="nucleotide sequence ID" value="NZ_CP095053.1"/>
</dbReference>
<gene>
    <name evidence="23" type="ORF">MUN82_05140</name>
</gene>
<dbReference type="InterPro" id="IPR050482">
    <property type="entry name" value="Sensor_HK_TwoCompSys"/>
</dbReference>
<organism evidence="23 24">
    <name type="scientific">Hymenobacter aerilatus</name>
    <dbReference type="NCBI Taxonomy" id="2932251"/>
    <lineage>
        <taxon>Bacteria</taxon>
        <taxon>Pseudomonadati</taxon>
        <taxon>Bacteroidota</taxon>
        <taxon>Cytophagia</taxon>
        <taxon>Cytophagales</taxon>
        <taxon>Hymenobacteraceae</taxon>
        <taxon>Hymenobacter</taxon>
    </lineage>
</organism>
<dbReference type="InterPro" id="IPR000014">
    <property type="entry name" value="PAS"/>
</dbReference>
<dbReference type="GO" id="GO:0005524">
    <property type="term" value="F:ATP binding"/>
    <property type="evidence" value="ECO:0007669"/>
    <property type="project" value="UniProtKB-KW"/>
</dbReference>
<keyword evidence="24" id="KW-1185">Reference proteome</keyword>
<keyword evidence="8" id="KW-0597">Phosphoprotein</keyword>
<keyword evidence="14" id="KW-0408">Iron</keyword>
<dbReference type="EMBL" id="CP095053">
    <property type="protein sequence ID" value="UOR06481.1"/>
    <property type="molecule type" value="Genomic_DNA"/>
</dbReference>
<keyword evidence="9" id="KW-0808">Transferase</keyword>
<dbReference type="KEGG" id="haei:MUN82_05140"/>
<evidence type="ECO:0000256" key="14">
    <source>
        <dbReference type="ARBA" id="ARBA00023004"/>
    </source>
</evidence>
<evidence type="ECO:0000256" key="16">
    <source>
        <dbReference type="ARBA" id="ARBA00023014"/>
    </source>
</evidence>
<dbReference type="AlphaFoldDB" id="A0A8T9SYL4"/>
<keyword evidence="16" id="KW-0411">Iron-sulfur</keyword>
<evidence type="ECO:0000256" key="4">
    <source>
        <dbReference type="ARBA" id="ARBA00012438"/>
    </source>
</evidence>
<dbReference type="GO" id="GO:0051539">
    <property type="term" value="F:4 iron, 4 sulfur cluster binding"/>
    <property type="evidence" value="ECO:0007669"/>
    <property type="project" value="UniProtKB-KW"/>
</dbReference>
<dbReference type="InterPro" id="IPR035965">
    <property type="entry name" value="PAS-like_dom_sf"/>
</dbReference>
<keyword evidence="10" id="KW-0479">Metal-binding</keyword>
<dbReference type="InterPro" id="IPR005467">
    <property type="entry name" value="His_kinase_dom"/>
</dbReference>
<dbReference type="Proteomes" id="UP000829925">
    <property type="component" value="Chromosome"/>
</dbReference>
<dbReference type="Pfam" id="PF02518">
    <property type="entry name" value="HATPase_c"/>
    <property type="match status" value="1"/>
</dbReference>
<evidence type="ECO:0000256" key="15">
    <source>
        <dbReference type="ARBA" id="ARBA00023012"/>
    </source>
</evidence>
<evidence type="ECO:0000256" key="13">
    <source>
        <dbReference type="ARBA" id="ARBA00022840"/>
    </source>
</evidence>
<keyword evidence="19" id="KW-0175">Coiled coil</keyword>
<dbReference type="PROSITE" id="PS50109">
    <property type="entry name" value="HIS_KIN"/>
    <property type="match status" value="1"/>
</dbReference>
<reference evidence="23 24" key="1">
    <citation type="submission" date="2022-04" db="EMBL/GenBank/DDBJ databases">
        <title>Hymenobacter sp. isolated from the air.</title>
        <authorList>
            <person name="Won M."/>
            <person name="Lee C.-M."/>
            <person name="Woen H.-Y."/>
            <person name="Kwon S.-W."/>
        </authorList>
    </citation>
    <scope>NUCLEOTIDE SEQUENCE [LARGE SCALE GENOMIC DNA]</scope>
    <source>
        <strain evidence="24">5413 J-13</strain>
    </source>
</reference>
<evidence type="ECO:0000256" key="9">
    <source>
        <dbReference type="ARBA" id="ARBA00022679"/>
    </source>
</evidence>
<dbReference type="InterPro" id="IPR003594">
    <property type="entry name" value="HATPase_dom"/>
</dbReference>
<comment type="catalytic activity">
    <reaction evidence="1">
        <text>ATP + protein L-histidine = ADP + protein N-phospho-L-histidine.</text>
        <dbReference type="EC" id="2.7.13.3"/>
    </reaction>
</comment>
<dbReference type="NCBIfam" id="TIGR00229">
    <property type="entry name" value="sensory_box"/>
    <property type="match status" value="1"/>
</dbReference>
<dbReference type="InterPro" id="IPR036890">
    <property type="entry name" value="HATPase_C_sf"/>
</dbReference>
<sequence>MEWSEEGEQAQDASRSRIALDKLRRRAEQRRQLVTHATPADVSAEMRQLVQELQVQQIELEMQYEELLLAQVEVEKGRAQYIDLYEFAPVGYCTVAANGQLQQLNLHTSQLLGLPRQQLLGRRLTLFVELNSRGQFVDFLQAMVTTGQHQTLTLPMRRADDSVFYARLEGMAAPTDSAEPCCRLALFDVTEQRHVYNALVTREKRFKTLFEKSEDGMLLLRDNRFVDCNNSVLRALQLTDKKALLGQHASAFSPERQPDGQLSYVLADRYWQEAVQRGSCRFEWYRLRGNGEPFWEEVLLTAIPEEEGTHLVHASWRDITDRKQAEAERATQQQRLADAVLNAQEAEKRRIAESLHNGLGQSLYAAKLHLDHIRVGDDHASQQAKTKVAQLLSSAIKQTRTLSHQLVPTTLEDFGLEAAVKDICQICSSPTLQLRCHVQTLPLGISKNLQVAVYRMAQELANNIVKHAQATQAHLHLRAGNGCIILEAHDNGRGFDVQQSSSNGLGLSALRDRVRLLDGILAIHSEAESGTDITISLPLAASQSAITLPSQGR</sequence>
<keyword evidence="15" id="KW-0902">Two-component regulatory system</keyword>
<evidence type="ECO:0000256" key="6">
    <source>
        <dbReference type="ARBA" id="ARBA00022485"/>
    </source>
</evidence>
<protein>
    <recommendedName>
        <fullName evidence="5">Oxygen sensor histidine kinase NreB</fullName>
        <ecNumber evidence="4">2.7.13.3</ecNumber>
    </recommendedName>
    <alternativeName>
        <fullName evidence="18">Nitrogen regulation protein B</fullName>
    </alternativeName>
</protein>
<dbReference type="EC" id="2.7.13.3" evidence="4"/>
<evidence type="ECO:0000256" key="10">
    <source>
        <dbReference type="ARBA" id="ARBA00022723"/>
    </source>
</evidence>
<dbReference type="SMART" id="SM00091">
    <property type="entry name" value="PAS"/>
    <property type="match status" value="2"/>
</dbReference>
<dbReference type="PROSITE" id="PS50112">
    <property type="entry name" value="PAS"/>
    <property type="match status" value="1"/>
</dbReference>
<dbReference type="PANTHER" id="PTHR24421:SF10">
    <property type="entry name" value="NITRATE_NITRITE SENSOR PROTEIN NARQ"/>
    <property type="match status" value="1"/>
</dbReference>
<dbReference type="CDD" id="cd16917">
    <property type="entry name" value="HATPase_UhpB-NarQ-NarX-like"/>
    <property type="match status" value="1"/>
</dbReference>
<proteinExistence type="predicted"/>
<evidence type="ECO:0000256" key="7">
    <source>
        <dbReference type="ARBA" id="ARBA00022490"/>
    </source>
</evidence>
<keyword evidence="12" id="KW-0418">Kinase</keyword>
<evidence type="ECO:0000256" key="5">
    <source>
        <dbReference type="ARBA" id="ARBA00017322"/>
    </source>
</evidence>
<evidence type="ECO:0000256" key="11">
    <source>
        <dbReference type="ARBA" id="ARBA00022741"/>
    </source>
</evidence>
<dbReference type="GO" id="GO:0046872">
    <property type="term" value="F:metal ion binding"/>
    <property type="evidence" value="ECO:0007669"/>
    <property type="project" value="UniProtKB-KW"/>
</dbReference>
<dbReference type="Pfam" id="PF07730">
    <property type="entry name" value="HisKA_3"/>
    <property type="match status" value="1"/>
</dbReference>
<evidence type="ECO:0000256" key="3">
    <source>
        <dbReference type="ARBA" id="ARBA00004496"/>
    </source>
</evidence>
<accession>A0A8T9SYL4</accession>
<comment type="function">
    <text evidence="17">Member of the two-component regulatory system NreB/NreC involved in the control of dissimilatory nitrate/nitrite reduction in response to oxygen. NreB functions as a direct oxygen sensor histidine kinase which is autophosphorylated, in the absence of oxygen, probably at the conserved histidine residue, and transfers its phosphate group probably to a conserved aspartate residue of NreC. NreB/NreC activates the expression of the nitrate (narGHJI) and nitrite (nir) reductase operons, as well as the putative nitrate transporter gene narT.</text>
</comment>
<keyword evidence="7" id="KW-0963">Cytoplasm</keyword>
<keyword evidence="11" id="KW-0547">Nucleotide-binding</keyword>
<evidence type="ECO:0000256" key="17">
    <source>
        <dbReference type="ARBA" id="ARBA00024827"/>
    </source>
</evidence>
<dbReference type="SUPFAM" id="SSF55785">
    <property type="entry name" value="PYP-like sensor domain (PAS domain)"/>
    <property type="match status" value="2"/>
</dbReference>
<evidence type="ECO:0000256" key="1">
    <source>
        <dbReference type="ARBA" id="ARBA00000085"/>
    </source>
</evidence>
<dbReference type="GO" id="GO:0016020">
    <property type="term" value="C:membrane"/>
    <property type="evidence" value="ECO:0007669"/>
    <property type="project" value="InterPro"/>
</dbReference>
<evidence type="ECO:0000256" key="18">
    <source>
        <dbReference type="ARBA" id="ARBA00030800"/>
    </source>
</evidence>
<dbReference type="GO" id="GO:0000155">
    <property type="term" value="F:phosphorelay sensor kinase activity"/>
    <property type="evidence" value="ECO:0007669"/>
    <property type="project" value="InterPro"/>
</dbReference>
<dbReference type="GO" id="GO:0005737">
    <property type="term" value="C:cytoplasm"/>
    <property type="evidence" value="ECO:0007669"/>
    <property type="project" value="UniProtKB-SubCell"/>
</dbReference>
<dbReference type="InterPro" id="IPR000700">
    <property type="entry name" value="PAS-assoc_C"/>
</dbReference>
<dbReference type="PANTHER" id="PTHR24421">
    <property type="entry name" value="NITRATE/NITRITE SENSOR PROTEIN NARX-RELATED"/>
    <property type="match status" value="1"/>
</dbReference>
<dbReference type="Gene3D" id="3.30.565.10">
    <property type="entry name" value="Histidine kinase-like ATPase, C-terminal domain"/>
    <property type="match status" value="1"/>
</dbReference>
<evidence type="ECO:0000259" key="22">
    <source>
        <dbReference type="PROSITE" id="PS50113"/>
    </source>
</evidence>
<feature type="domain" description="PAC" evidence="22">
    <location>
        <begin position="280"/>
        <end position="331"/>
    </location>
</feature>
<evidence type="ECO:0000313" key="24">
    <source>
        <dbReference type="Proteomes" id="UP000829925"/>
    </source>
</evidence>
<dbReference type="GO" id="GO:0046983">
    <property type="term" value="F:protein dimerization activity"/>
    <property type="evidence" value="ECO:0007669"/>
    <property type="project" value="InterPro"/>
</dbReference>
<dbReference type="Pfam" id="PF13426">
    <property type="entry name" value="PAS_9"/>
    <property type="match status" value="2"/>
</dbReference>
<feature type="domain" description="PAS" evidence="21">
    <location>
        <begin position="77"/>
        <end position="147"/>
    </location>
</feature>
<evidence type="ECO:0000256" key="19">
    <source>
        <dbReference type="SAM" id="Coils"/>
    </source>
</evidence>
<evidence type="ECO:0000259" key="20">
    <source>
        <dbReference type="PROSITE" id="PS50109"/>
    </source>
</evidence>
<dbReference type="CDD" id="cd00130">
    <property type="entry name" value="PAS"/>
    <property type="match status" value="1"/>
</dbReference>
<dbReference type="InterPro" id="IPR011712">
    <property type="entry name" value="Sig_transdc_His_kin_sub3_dim/P"/>
</dbReference>
<dbReference type="SUPFAM" id="SSF55874">
    <property type="entry name" value="ATPase domain of HSP90 chaperone/DNA topoisomerase II/histidine kinase"/>
    <property type="match status" value="1"/>
</dbReference>
<dbReference type="PRINTS" id="PR00344">
    <property type="entry name" value="BCTRLSENSOR"/>
</dbReference>
<keyword evidence="13" id="KW-0067">ATP-binding</keyword>
<comment type="cofactor">
    <cofactor evidence="2">
        <name>[4Fe-4S] cluster</name>
        <dbReference type="ChEBI" id="CHEBI:49883"/>
    </cofactor>
</comment>
<evidence type="ECO:0000256" key="2">
    <source>
        <dbReference type="ARBA" id="ARBA00001966"/>
    </source>
</evidence>
<evidence type="ECO:0000256" key="12">
    <source>
        <dbReference type="ARBA" id="ARBA00022777"/>
    </source>
</evidence>
<evidence type="ECO:0000313" key="23">
    <source>
        <dbReference type="EMBL" id="UOR06481.1"/>
    </source>
</evidence>
<dbReference type="SMART" id="SM00387">
    <property type="entry name" value="HATPase_c"/>
    <property type="match status" value="1"/>
</dbReference>
<comment type="subcellular location">
    <subcellularLocation>
        <location evidence="3">Cytoplasm</location>
    </subcellularLocation>
</comment>
<dbReference type="Gene3D" id="3.30.450.20">
    <property type="entry name" value="PAS domain"/>
    <property type="match status" value="2"/>
</dbReference>
<dbReference type="PROSITE" id="PS50113">
    <property type="entry name" value="PAC"/>
    <property type="match status" value="1"/>
</dbReference>
<dbReference type="Gene3D" id="1.20.5.1930">
    <property type="match status" value="1"/>
</dbReference>
<name>A0A8T9SYL4_9BACT</name>